<sequence>MWIIEYSEDEVVSGGGGSRPLYCELTFILPVCYHCVLPIILRLTDSEDDWKSGKKMTAAEWMMAKHLSHIKACLMLSRNFIHVIDRVYCEGLYFLGMVEPLALSTQRGRIGLGHGATKVIYIIFSIHTSLNFSMVNKINLEKTIEEKVEWIASSQEAREWSIRQIENCSWMELGPVWVDIIDK</sequence>
<keyword evidence="1" id="KW-1185">Reference proteome</keyword>
<dbReference type="WBParaSite" id="Hba_09358">
    <property type="protein sequence ID" value="Hba_09358"/>
    <property type="gene ID" value="Hba_09358"/>
</dbReference>
<organism evidence="1 2">
    <name type="scientific">Heterorhabditis bacteriophora</name>
    <name type="common">Entomopathogenic nematode worm</name>
    <dbReference type="NCBI Taxonomy" id="37862"/>
    <lineage>
        <taxon>Eukaryota</taxon>
        <taxon>Metazoa</taxon>
        <taxon>Ecdysozoa</taxon>
        <taxon>Nematoda</taxon>
        <taxon>Chromadorea</taxon>
        <taxon>Rhabditida</taxon>
        <taxon>Rhabditina</taxon>
        <taxon>Rhabditomorpha</taxon>
        <taxon>Strongyloidea</taxon>
        <taxon>Heterorhabditidae</taxon>
        <taxon>Heterorhabditis</taxon>
    </lineage>
</organism>
<evidence type="ECO:0000313" key="2">
    <source>
        <dbReference type="WBParaSite" id="Hba_09358"/>
    </source>
</evidence>
<evidence type="ECO:0000313" key="1">
    <source>
        <dbReference type="Proteomes" id="UP000095283"/>
    </source>
</evidence>
<dbReference type="AlphaFoldDB" id="A0A1I7WW50"/>
<dbReference type="Proteomes" id="UP000095283">
    <property type="component" value="Unplaced"/>
</dbReference>
<reference evidence="2" key="1">
    <citation type="submission" date="2016-11" db="UniProtKB">
        <authorList>
            <consortium name="WormBaseParasite"/>
        </authorList>
    </citation>
    <scope>IDENTIFICATION</scope>
</reference>
<accession>A0A1I7WW50</accession>
<protein>
    <submittedName>
        <fullName evidence="2">Protein kinase domain-containing protein</fullName>
    </submittedName>
</protein>
<name>A0A1I7WW50_HETBA</name>
<proteinExistence type="predicted"/>